<evidence type="ECO:0000256" key="1">
    <source>
        <dbReference type="SAM" id="Phobius"/>
    </source>
</evidence>
<name>A0A917Y0U2_9BACI</name>
<evidence type="ECO:0000313" key="3">
    <source>
        <dbReference type="Proteomes" id="UP000624041"/>
    </source>
</evidence>
<feature type="transmembrane region" description="Helical" evidence="1">
    <location>
        <begin position="147"/>
        <end position="165"/>
    </location>
</feature>
<reference evidence="2" key="2">
    <citation type="submission" date="2020-09" db="EMBL/GenBank/DDBJ databases">
        <authorList>
            <person name="Sun Q."/>
            <person name="Ohkuma M."/>
        </authorList>
    </citation>
    <scope>NUCLEOTIDE SEQUENCE</scope>
    <source>
        <strain evidence="2">JCM 17251</strain>
    </source>
</reference>
<keyword evidence="1" id="KW-0812">Transmembrane</keyword>
<feature type="transmembrane region" description="Helical" evidence="1">
    <location>
        <begin position="114"/>
        <end position="135"/>
    </location>
</feature>
<evidence type="ECO:0000313" key="2">
    <source>
        <dbReference type="EMBL" id="GGN61342.1"/>
    </source>
</evidence>
<keyword evidence="3" id="KW-1185">Reference proteome</keyword>
<dbReference type="EMBL" id="BMOS01000020">
    <property type="protein sequence ID" value="GGN61342.1"/>
    <property type="molecule type" value="Genomic_DNA"/>
</dbReference>
<proteinExistence type="predicted"/>
<dbReference type="Proteomes" id="UP000624041">
    <property type="component" value="Unassembled WGS sequence"/>
</dbReference>
<sequence>MKWSLYQIIMILLIVVSMWLLEYTSEGSTVQSTSGEWTTVISSYSTFFIVALVVTFIYFIFLFEAKKDKSLLNHPIWTNMPKISAIVGILSVILFIVGGTIGPIMIWVEQWRSLFYMFLVYFLFIIFLFIFSFEHKRQRASQLSQRSIHISFIWTLLLFFVLYFLF</sequence>
<reference evidence="2" key="1">
    <citation type="journal article" date="2014" name="Int. J. Syst. Evol. Microbiol.">
        <title>Complete genome sequence of Corynebacterium casei LMG S-19264T (=DSM 44701T), isolated from a smear-ripened cheese.</title>
        <authorList>
            <consortium name="US DOE Joint Genome Institute (JGI-PGF)"/>
            <person name="Walter F."/>
            <person name="Albersmeier A."/>
            <person name="Kalinowski J."/>
            <person name="Ruckert C."/>
        </authorList>
    </citation>
    <scope>NUCLEOTIDE SEQUENCE</scope>
    <source>
        <strain evidence="2">JCM 17251</strain>
    </source>
</reference>
<gene>
    <name evidence="2" type="ORF">GCM10007971_26320</name>
</gene>
<dbReference type="AlphaFoldDB" id="A0A917Y0U2"/>
<feature type="transmembrane region" description="Helical" evidence="1">
    <location>
        <begin position="5"/>
        <end position="21"/>
    </location>
</feature>
<feature type="transmembrane region" description="Helical" evidence="1">
    <location>
        <begin position="41"/>
        <end position="63"/>
    </location>
</feature>
<dbReference type="RefSeq" id="WP_188858057.1">
    <property type="nucleotide sequence ID" value="NZ_BMOS01000020.1"/>
</dbReference>
<keyword evidence="1" id="KW-0472">Membrane</keyword>
<feature type="transmembrane region" description="Helical" evidence="1">
    <location>
        <begin position="83"/>
        <end position="108"/>
    </location>
</feature>
<accession>A0A917Y0U2</accession>
<protein>
    <submittedName>
        <fullName evidence="2">Uncharacterized protein</fullName>
    </submittedName>
</protein>
<comment type="caution">
    <text evidence="2">The sequence shown here is derived from an EMBL/GenBank/DDBJ whole genome shotgun (WGS) entry which is preliminary data.</text>
</comment>
<keyword evidence="1" id="KW-1133">Transmembrane helix</keyword>
<organism evidence="2 3">
    <name type="scientific">Oceanobacillus indicireducens</name>
    <dbReference type="NCBI Taxonomy" id="1004261"/>
    <lineage>
        <taxon>Bacteria</taxon>
        <taxon>Bacillati</taxon>
        <taxon>Bacillota</taxon>
        <taxon>Bacilli</taxon>
        <taxon>Bacillales</taxon>
        <taxon>Bacillaceae</taxon>
        <taxon>Oceanobacillus</taxon>
    </lineage>
</organism>